<dbReference type="AlphaFoldDB" id="A0A9X5CCE4"/>
<comment type="caution">
    <text evidence="2">The sequence shown here is derived from an EMBL/GenBank/DDBJ whole genome shotgun (WGS) entry which is preliminary data.</text>
</comment>
<evidence type="ECO:0000313" key="2">
    <source>
        <dbReference type="EMBL" id="NDO68646.1"/>
    </source>
</evidence>
<accession>A0A9X5CCE4</accession>
<dbReference type="InterPro" id="IPR051706">
    <property type="entry name" value="Glycosyltransferase_domain"/>
</dbReference>
<evidence type="ECO:0000256" key="1">
    <source>
        <dbReference type="ARBA" id="ARBA00022679"/>
    </source>
</evidence>
<sequence>MIKRDFNLNEFNNFMTDKKCICFGTGLQGLRFINILENWGIANHIVAFTDNNSQKWGSKMHYDSFSYPIIPVQEAIKALTQNVILVITCADFINIEYQLNRENALHNTYCFSLAELGQNQLAASNYISIIHEYELPIIPKLIHYCWFGNEMPILIKQNIEKWKLLCPDYEIIEWNETNYNINKNNYTKQAYNMKKWGYVPDYIRLDLVYKYGGIYLDTDVEILKCLDELLYQDGFASFDGSLLMNLGSGFGSKPGGCIVKELRDYYDDINFSYSNGNFDRTSCMTHSYNVLKRHKFSINDSFQKVEDLNIYPMVFQGTSIYTRKKKITDKTFFLHYGTLSWLDKKTSIIIDKICHSIKSDNLESYI</sequence>
<dbReference type="GO" id="GO:0016020">
    <property type="term" value="C:membrane"/>
    <property type="evidence" value="ECO:0007669"/>
    <property type="project" value="GOC"/>
</dbReference>
<gene>
    <name evidence="2" type="ORF">FMM80_08120</name>
</gene>
<dbReference type="RefSeq" id="WP_162205478.1">
    <property type="nucleotide sequence ID" value="NZ_VIRB01000052.1"/>
</dbReference>
<dbReference type="Gene3D" id="3.90.550.20">
    <property type="match status" value="1"/>
</dbReference>
<dbReference type="GO" id="GO:0051999">
    <property type="term" value="P:mannosyl-inositol phosphorylceramide biosynthetic process"/>
    <property type="evidence" value="ECO:0007669"/>
    <property type="project" value="TreeGrafter"/>
</dbReference>
<keyword evidence="1" id="KW-0808">Transferase</keyword>
<dbReference type="PANTHER" id="PTHR32385:SF15">
    <property type="entry name" value="INOSITOL PHOSPHOCERAMIDE MANNOSYLTRANSFERASE 1"/>
    <property type="match status" value="1"/>
</dbReference>
<dbReference type="InterPro" id="IPR029044">
    <property type="entry name" value="Nucleotide-diphossugar_trans"/>
</dbReference>
<dbReference type="Proteomes" id="UP000474104">
    <property type="component" value="Unassembled WGS sequence"/>
</dbReference>
<dbReference type="PANTHER" id="PTHR32385">
    <property type="entry name" value="MANNOSYL PHOSPHORYLINOSITOL CERAMIDE SYNTHASE"/>
    <property type="match status" value="1"/>
</dbReference>
<evidence type="ECO:0008006" key="4">
    <source>
        <dbReference type="Google" id="ProtNLM"/>
    </source>
</evidence>
<reference evidence="2 3" key="1">
    <citation type="submission" date="2019-07" db="EMBL/GenBank/DDBJ databases">
        <title>Draft genome sequences of 15 bacterial species constituting the stable defined intestinal microbiota of the GM15 gnotobiotic mouse model.</title>
        <authorList>
            <person name="Elie C."/>
            <person name="Mathieu A."/>
            <person name="Saliou A."/>
            <person name="Darnaud M."/>
            <person name="Leulier F."/>
            <person name="Tamellini A."/>
        </authorList>
    </citation>
    <scope>NUCLEOTIDE SEQUENCE [LARGE SCALE GENOMIC DNA]</scope>
    <source>
        <strain evidence="3">ASF 502</strain>
    </source>
</reference>
<dbReference type="InterPro" id="IPR007577">
    <property type="entry name" value="GlycoTrfase_DXD_sugar-bd_CS"/>
</dbReference>
<dbReference type="EMBL" id="VIRB01000052">
    <property type="protein sequence ID" value="NDO68646.1"/>
    <property type="molecule type" value="Genomic_DNA"/>
</dbReference>
<dbReference type="SUPFAM" id="SSF53448">
    <property type="entry name" value="Nucleotide-diphospho-sugar transferases"/>
    <property type="match status" value="1"/>
</dbReference>
<proteinExistence type="predicted"/>
<evidence type="ECO:0000313" key="3">
    <source>
        <dbReference type="Proteomes" id="UP000474104"/>
    </source>
</evidence>
<dbReference type="GO" id="GO:0000030">
    <property type="term" value="F:mannosyltransferase activity"/>
    <property type="evidence" value="ECO:0007669"/>
    <property type="project" value="TreeGrafter"/>
</dbReference>
<organism evidence="2 3">
    <name type="scientific">Schaedlerella arabinosiphila</name>
    <dbReference type="NCBI Taxonomy" id="2044587"/>
    <lineage>
        <taxon>Bacteria</taxon>
        <taxon>Bacillati</taxon>
        <taxon>Bacillota</taxon>
        <taxon>Clostridia</taxon>
        <taxon>Lachnospirales</taxon>
        <taxon>Lachnospiraceae</taxon>
        <taxon>Schaedlerella</taxon>
    </lineage>
</organism>
<name>A0A9X5CCE4_9FIRM</name>
<dbReference type="Pfam" id="PF04488">
    <property type="entry name" value="Gly_transf_sug"/>
    <property type="match status" value="1"/>
</dbReference>
<protein>
    <recommendedName>
        <fullName evidence="4">Glycosyl transferase</fullName>
    </recommendedName>
</protein>